<dbReference type="Proteomes" id="UP000198253">
    <property type="component" value="Chromosome I"/>
</dbReference>
<evidence type="ECO:0000256" key="2">
    <source>
        <dbReference type="ARBA" id="ARBA00022801"/>
    </source>
</evidence>
<dbReference type="SUPFAM" id="SSF51556">
    <property type="entry name" value="Metallo-dependent hydrolases"/>
    <property type="match status" value="1"/>
</dbReference>
<gene>
    <name evidence="5" type="ORF">GA0070618_5367</name>
</gene>
<dbReference type="CDD" id="cd01298">
    <property type="entry name" value="ATZ_TRZ_like"/>
    <property type="match status" value="1"/>
</dbReference>
<evidence type="ECO:0000256" key="3">
    <source>
        <dbReference type="ARBA" id="ARBA00022833"/>
    </source>
</evidence>
<dbReference type="PANTHER" id="PTHR43794:SF11">
    <property type="entry name" value="AMIDOHYDROLASE-RELATED DOMAIN-CONTAINING PROTEIN"/>
    <property type="match status" value="1"/>
</dbReference>
<dbReference type="NCBIfam" id="NF006055">
    <property type="entry name" value="PRK08203.1"/>
    <property type="match status" value="1"/>
</dbReference>
<dbReference type="InterPro" id="IPR032466">
    <property type="entry name" value="Metal_Hydrolase"/>
</dbReference>
<dbReference type="GO" id="GO:0016814">
    <property type="term" value="F:hydrolase activity, acting on carbon-nitrogen (but not peptide) bonds, in cyclic amidines"/>
    <property type="evidence" value="ECO:0007669"/>
    <property type="project" value="UniProtKB-ARBA"/>
</dbReference>
<keyword evidence="1" id="KW-0479">Metal-binding</keyword>
<keyword evidence="3" id="KW-0862">Zinc</keyword>
<keyword evidence="2" id="KW-0378">Hydrolase</keyword>
<dbReference type="FunFam" id="3.20.20.140:FF:000014">
    <property type="entry name" value="5-methylthioadenosine/S-adenosylhomocysteine deaminase"/>
    <property type="match status" value="1"/>
</dbReference>
<proteinExistence type="predicted"/>
<dbReference type="InterPro" id="IPR050287">
    <property type="entry name" value="MTA/SAH_deaminase"/>
</dbReference>
<dbReference type="EMBL" id="LT607413">
    <property type="protein sequence ID" value="SCF33201.1"/>
    <property type="molecule type" value="Genomic_DNA"/>
</dbReference>
<name>A0A1C4ZK93_MICEC</name>
<dbReference type="Pfam" id="PF01979">
    <property type="entry name" value="Amidohydro_1"/>
    <property type="match status" value="1"/>
</dbReference>
<evidence type="ECO:0000313" key="6">
    <source>
        <dbReference type="Proteomes" id="UP000198253"/>
    </source>
</evidence>
<dbReference type="Gene3D" id="3.20.20.140">
    <property type="entry name" value="Metal-dependent hydrolases"/>
    <property type="match status" value="1"/>
</dbReference>
<evidence type="ECO:0000256" key="1">
    <source>
        <dbReference type="ARBA" id="ARBA00022723"/>
    </source>
</evidence>
<protein>
    <submittedName>
        <fullName evidence="5">Cytosine/adenosine deaminase</fullName>
    </submittedName>
</protein>
<evidence type="ECO:0000259" key="4">
    <source>
        <dbReference type="Pfam" id="PF01979"/>
    </source>
</evidence>
<dbReference type="InParanoid" id="A0A1C4ZK93"/>
<dbReference type="InterPro" id="IPR006680">
    <property type="entry name" value="Amidohydro-rel"/>
</dbReference>
<dbReference type="GO" id="GO:0046872">
    <property type="term" value="F:metal ion binding"/>
    <property type="evidence" value="ECO:0007669"/>
    <property type="project" value="UniProtKB-KW"/>
</dbReference>
<accession>A0A1C4ZK93</accession>
<dbReference type="RefSeq" id="WP_088985865.1">
    <property type="nucleotide sequence ID" value="NZ_LT607413.1"/>
</dbReference>
<dbReference type="InterPro" id="IPR011059">
    <property type="entry name" value="Metal-dep_hydrolase_composite"/>
</dbReference>
<dbReference type="SUPFAM" id="SSF51338">
    <property type="entry name" value="Composite domain of metallo-dependent hydrolases"/>
    <property type="match status" value="1"/>
</dbReference>
<dbReference type="AlphaFoldDB" id="A0A1C4ZK93"/>
<dbReference type="OrthoDB" id="3189065at2"/>
<sequence>MIVIENCAVATVDRGWTEYRDGHVVVGADGRITAVGPGPARAVDPSARRVDGTGCLATPGLVNAHHHLYQWVTRGLAQEADLFGWLTTLYPVWAHLDAEMVHAAAAAGLGWLALSGCTTSTDHHYVFPPGRDDPLAATIEAARRIGLRFQPSRGSMDLGRSDGGLPPDSLVEGTEAALLATEAAIDRYHDPSPGAMLRISVAPCSPFSVTATLMREAAALARRRGVRLHTHLAETVEEEEYCRATHGCTPVEYAERLGWLGDDVWLAHGVHLDDAALARLAATGTAVAHCPSSNARLGAGVARVPDLLAAGVPVGLGVDGAASQEAGQLGAELRQALYAARLRGGPAAMTARQALALGTVGGAECLGRADEIGSLEVGKLADVALWRLDGLGHAGIDDPVAALVLGPPAPLALLLVGGRTVVEAGELRTADVGTITDRASRAHRKLLALAEAGSTRTGDGR</sequence>
<evidence type="ECO:0000313" key="5">
    <source>
        <dbReference type="EMBL" id="SCF33201.1"/>
    </source>
</evidence>
<dbReference type="Gene3D" id="2.30.40.10">
    <property type="entry name" value="Urease, subunit C, domain 1"/>
    <property type="match status" value="1"/>
</dbReference>
<dbReference type="GO" id="GO:0019239">
    <property type="term" value="F:deaminase activity"/>
    <property type="evidence" value="ECO:0007669"/>
    <property type="project" value="UniProtKB-ARBA"/>
</dbReference>
<keyword evidence="6" id="KW-1185">Reference proteome</keyword>
<organism evidence="5 6">
    <name type="scientific">Micromonospora echinospora</name>
    <name type="common">Micromonospora purpurea</name>
    <dbReference type="NCBI Taxonomy" id="1877"/>
    <lineage>
        <taxon>Bacteria</taxon>
        <taxon>Bacillati</taxon>
        <taxon>Actinomycetota</taxon>
        <taxon>Actinomycetes</taxon>
        <taxon>Micromonosporales</taxon>
        <taxon>Micromonosporaceae</taxon>
        <taxon>Micromonospora</taxon>
    </lineage>
</organism>
<feature type="domain" description="Amidohydrolase-related" evidence="4">
    <location>
        <begin position="57"/>
        <end position="393"/>
    </location>
</feature>
<dbReference type="PANTHER" id="PTHR43794">
    <property type="entry name" value="AMINOHYDROLASE SSNA-RELATED"/>
    <property type="match status" value="1"/>
</dbReference>
<reference evidence="6" key="1">
    <citation type="submission" date="2016-06" db="EMBL/GenBank/DDBJ databases">
        <authorList>
            <person name="Varghese N."/>
            <person name="Submissions Spin"/>
        </authorList>
    </citation>
    <scope>NUCLEOTIDE SEQUENCE [LARGE SCALE GENOMIC DNA]</scope>
    <source>
        <strain evidence="6">DSM 43816</strain>
    </source>
</reference>